<dbReference type="Pfam" id="PF18823">
    <property type="entry name" value="InPase"/>
    <property type="match status" value="1"/>
</dbReference>
<dbReference type="InterPro" id="IPR023346">
    <property type="entry name" value="Lysozyme-like_dom_sf"/>
</dbReference>
<name>A0A7W4YTE1_9BURK</name>
<feature type="compositionally biased region" description="Low complexity" evidence="1">
    <location>
        <begin position="1076"/>
        <end position="1097"/>
    </location>
</feature>
<feature type="region of interest" description="Disordered" evidence="1">
    <location>
        <begin position="1013"/>
        <end position="1036"/>
    </location>
</feature>
<evidence type="ECO:0000259" key="3">
    <source>
        <dbReference type="Pfam" id="PF18760"/>
    </source>
</evidence>
<dbReference type="InterPro" id="IPR041595">
    <property type="entry name" value="Inorganic_Pase"/>
</dbReference>
<feature type="region of interest" description="Disordered" evidence="1">
    <location>
        <begin position="1076"/>
        <end position="1121"/>
    </location>
</feature>
<feature type="compositionally biased region" description="Low complexity" evidence="1">
    <location>
        <begin position="880"/>
        <end position="914"/>
    </location>
</feature>
<dbReference type="CDD" id="cd00254">
    <property type="entry name" value="LT-like"/>
    <property type="match status" value="1"/>
</dbReference>
<feature type="region of interest" description="Disordered" evidence="1">
    <location>
        <begin position="1256"/>
        <end position="1306"/>
    </location>
</feature>
<evidence type="ECO:0000313" key="5">
    <source>
        <dbReference type="EMBL" id="MBB3010618.1"/>
    </source>
</evidence>
<sequence>MALQDFGSLSLTNTPTGAQPKAPAAPSGQRRGRTTPLDAATIDRIVSEEGAGAIRPTVLGIYGQESDGGANARKSIDGAIGGMQVIPDTFNRLAKPGERIDNPEDNFRVGVRYLKRMADQFGNDPARLAVGYFSGEGNVNAKGDTPYKEDRKDGNGKYVSSYVRDLLGRVGNAVVPSAKAAEPAPDLSKAPKYRDFIAKPAWAGLDDAQKDQARNAYFDRYVAPHLPAAQRDGQRDAFLRRAAEIEGPAPAAAEQPGLLDRAAGAINAGLKALLPTGGEAGGDPMGTGAADIAAAGTAPAPSKIGVMGTAPAPVAPNASRAPVTPEFRAQVMRAYDAATPAERDQMAKADGVVGQLVRERAGIKGASTETGALLDTTAEGRAARLRKQGVDGQVAEKWGRGGAARGDVPGTELGTMGASNFDFDAQERFNKDPIFSNPVIRAAVKGYEGYRAGSLGLAQALFDATGNEEFADIARGGIEASQRRTAAIGEKGDGLQRNFEGAVSSIAQQLPALLAGVATGTQAVPLAAMFTQTFGQEYGQGRSQGLDGAQAATRAGIFGAFEVIGERFGLGQTLQALKMAGRGAATQDIATVLAKGILKEIPGEQLTTLGQFLTDKVPGIGTNLEAGLAEYLKQAGDTLAQTVMQGGLMMGGTTGVSAGVRHLQGGQSQQTQVLAADQARENALNKAAAFGQPVRPKHASQVAAEQVVREMAADAGMDVADLLPPESSAPAQPPVAAAPPQAPAPAAEPLVPVAAASAAPQPTAPGAQPAYDPRQVLDFAQTRYERLLSKRDGEAAMMSGEDGVPVDAEIAGQDLTPEEQQEMSVLEQSRGDVAALARFYGFDEDATDGTAQQPDDVGGRGAAPDATVAGDPAAGRADTASAGEIGEGAARAEAPAVDGGAVPGADGAADGQPALSQQPAGEPPIAPGMTRLYHGGDVGRYDGAAWFSTSRQYAEGYATRDGRQGAEVQYVDYPTDKINALADPDGYGQTPAKGHVFNIELSSDETGLRKPLIPTADESTSSPAAPPAVPAAPADMTDDQLRERATYIREQARANGGWNKMASAERDRVDAEIARRAAAASAEAPAQIAEQPQQTTAQKLDEAANEAATSPLNDRSEPTDAQKEVGNYKLGHVSLHGLDISIENPRGSTRSGTDAGGNAWSVEMANHYGYFKRTEGADGDHVDVFVGPHPDSTKVFVVDQVYPDTGRFDEHKVLMGFNSLTAARAGYLANYEKDWKGAGAITAMSLGEFKTWLKEGDTTKPLDPKVGKPRTEAQARAARGQASPAAKAKPPRRYPSPPVAGEGTGEPARFAAEPTLFSRAPATNTEGFKRWFGDSKVVDGAGKPLEVYHGSESAGFGVFHEGKAGIFFTSKRLMATQYAGSRDEAVVGDRGPGIYHAYVKITNPFEVDWGEKDWNKGEGRFKTTDEVALYAKAHGYDGAIIRNAKDAATDVYSHVVADLFVVFDPVQVKSSTQNQGAYDPANPDITMSRGEASRRVTAGEIRTMIDPIKAKWANGPKGGVDVVQSVDDLPPHLADYLRSTGEDGRAEGFYLPKSDKVYLIADNLPSVERAQAVAFHEVYGHKGMRAILPGEQYAAMMDRIRRANPAIARAADAWFEQYGVDTIMANRDAGQSNAEAKRNAELLAVEEALADLAGTVPVAGPVRKLLVALQDALRRIGLHAVADWIEGASQAETFKMLADARAAVFGTTVKGDTHVAFPTAAPAFARPGDQAEAPGISFARSRDAGQMNLFRLLARDGKEESVDTISAWDKTVGTQYNKALKDEHFGKVFGYALAMQNEVSMASVRPAELAPALLPKVDAFGTALRQFVRGRRRDKEMVGATQAIFAGTTAGETVAQGKVWTPEELKERFRLSARGISLYQQARRAIDASLDEVAAAEAYAMAQGYVPKDLRRIVMHDPAGARAALLLALDQQSSMLERVTKRGARAKTDAERAEALETALKPYAETRQKVEDIFDRAADLKKAGYAPLMRFGKYTVYANEVGPNGEVLRDEDDQPKTLYFGIFETEAEAIRAADKLRARYADRGDVRVTRGKKDQKGHELFTGISPETVALFGDVIGKDEATQKFYQQALSERSALKRRLGRRAIEGYSTDLPRVLSNFITSNGRFAAQRYYLRDLNNAIRAVPKSKGDVKDEAITLRNYLMDANDGGAGASTLMFAYFLGGSVASAAVNLSQPFMMTGPYLSQWGAGRTAAAMAKALPFALGKKQISDPALRAALTRANQEGIVEAQEIFHLYSQGAQGVSAALARRLASIPKVGAKLGESTETMRARMEGFMTLWGMMFAAAESFNRKLTFVSAWELAKATNQADPYEFAARAVNETQGIFNKVNRPNWARSTPGRLLMTFKQYSIMYLELTRRMWRAGPQGKKAVLMMMAVLFLASGEEGLPFAQDIADLVDTIGQALGYDTNLLRDKRKWAHQVLGQTAGDFALYGISSMMPLDFAGRVGLGNLIPGTGLLKPAESKDRTREITDVIGPAGALVSAGMDSYDAWTAKQPGRAVMAVMPKAVGNAAAGLEMAMTDKAVDYKGRKVTDVGLADAVVKGLGFTPTKVAQDTRRRMPARQDIALVQKTQADILDLWSRGLAEGDKGMQDRAAAWLKDWNEKNPESPILISNKSLVSRVKQMATTSADRMLKGAPKGLRGRLAGELAAADE</sequence>
<dbReference type="SUPFAM" id="SSF53955">
    <property type="entry name" value="Lysozyme-like"/>
    <property type="match status" value="1"/>
</dbReference>
<dbReference type="Pfam" id="PF18760">
    <property type="entry name" value="ART-PolyVal"/>
    <property type="match status" value="1"/>
</dbReference>
<dbReference type="Proteomes" id="UP000578036">
    <property type="component" value="Unassembled WGS sequence"/>
</dbReference>
<feature type="domain" description="ART-PolyVal-like" evidence="3">
    <location>
        <begin position="1339"/>
        <end position="1477"/>
    </location>
</feature>
<evidence type="ECO:0000256" key="1">
    <source>
        <dbReference type="SAM" id="MobiDB-lite"/>
    </source>
</evidence>
<feature type="domain" description="Transglycosylase SLT" evidence="2">
    <location>
        <begin position="56"/>
        <end position="152"/>
    </location>
</feature>
<dbReference type="InterPro" id="IPR008258">
    <property type="entry name" value="Transglycosylase_SLT_dom_1"/>
</dbReference>
<gene>
    <name evidence="5" type="ORF">FHX61_005299</name>
</gene>
<dbReference type="NCBIfam" id="NF032893">
    <property type="entry name" value="tail-700"/>
    <property type="match status" value="1"/>
</dbReference>
<feature type="compositionally biased region" description="Low complexity" evidence="1">
    <location>
        <begin position="1014"/>
        <end position="1023"/>
    </location>
</feature>
<dbReference type="Gene3D" id="1.10.530.10">
    <property type="match status" value="1"/>
</dbReference>
<feature type="region of interest" description="Disordered" evidence="1">
    <location>
        <begin position="721"/>
        <end position="746"/>
    </location>
</feature>
<feature type="compositionally biased region" description="Basic and acidic residues" evidence="1">
    <location>
        <begin position="1256"/>
        <end position="1273"/>
    </location>
</feature>
<dbReference type="InterPro" id="IPR049522">
    <property type="entry name" value="ART-PolyVal_dom"/>
</dbReference>
<feature type="region of interest" description="Disordered" evidence="1">
    <location>
        <begin position="1"/>
        <end position="38"/>
    </location>
</feature>
<feature type="region of interest" description="Disordered" evidence="1">
    <location>
        <begin position="844"/>
        <end position="931"/>
    </location>
</feature>
<feature type="compositionally biased region" description="Low complexity" evidence="1">
    <location>
        <begin position="1274"/>
        <end position="1288"/>
    </location>
</feature>
<evidence type="ECO:0000313" key="6">
    <source>
        <dbReference type="Proteomes" id="UP000578036"/>
    </source>
</evidence>
<accession>A0A7W4YTE1</accession>
<dbReference type="Pfam" id="PF01464">
    <property type="entry name" value="SLT"/>
    <property type="match status" value="1"/>
</dbReference>
<feature type="compositionally biased region" description="Pro residues" evidence="1">
    <location>
        <begin position="731"/>
        <end position="743"/>
    </location>
</feature>
<comment type="caution">
    <text evidence="5">The sequence shown here is derived from an EMBL/GenBank/DDBJ whole genome shotgun (WGS) entry which is preliminary data.</text>
</comment>
<feature type="domain" description="Inorganic pyrophosphatase" evidence="4">
    <location>
        <begin position="1120"/>
        <end position="1254"/>
    </location>
</feature>
<protein>
    <submittedName>
        <fullName evidence="5">Uncharacterized protein YidB (DUF937 family)</fullName>
    </submittedName>
</protein>
<reference evidence="5 6" key="1">
    <citation type="submission" date="2020-08" db="EMBL/GenBank/DDBJ databases">
        <title>Genomic Encyclopedia of Type Strains, Phase IV (KMG-V): Genome sequencing to study the core and pangenomes of soil and plant-associated prokaryotes.</title>
        <authorList>
            <person name="Whitman W."/>
        </authorList>
    </citation>
    <scope>NUCLEOTIDE SEQUENCE [LARGE SCALE GENOMIC DNA]</scope>
    <source>
        <strain evidence="5 6">SLV-2362</strain>
    </source>
</reference>
<evidence type="ECO:0000259" key="2">
    <source>
        <dbReference type="Pfam" id="PF01464"/>
    </source>
</evidence>
<keyword evidence="6" id="KW-1185">Reference proteome</keyword>
<organism evidence="5 6">
    <name type="scientific">Cupriavidus alkaliphilus</name>
    <dbReference type="NCBI Taxonomy" id="942866"/>
    <lineage>
        <taxon>Bacteria</taxon>
        <taxon>Pseudomonadati</taxon>
        <taxon>Pseudomonadota</taxon>
        <taxon>Betaproteobacteria</taxon>
        <taxon>Burkholderiales</taxon>
        <taxon>Burkholderiaceae</taxon>
        <taxon>Cupriavidus</taxon>
    </lineage>
</organism>
<feature type="compositionally biased region" description="Polar residues" evidence="1">
    <location>
        <begin position="7"/>
        <end position="17"/>
    </location>
</feature>
<proteinExistence type="predicted"/>
<dbReference type="RefSeq" id="WP_183300660.1">
    <property type="nucleotide sequence ID" value="NZ_JACHWF010000009.1"/>
</dbReference>
<dbReference type="EMBL" id="JACHWF010000009">
    <property type="protein sequence ID" value="MBB3010618.1"/>
    <property type="molecule type" value="Genomic_DNA"/>
</dbReference>
<evidence type="ECO:0000259" key="4">
    <source>
        <dbReference type="Pfam" id="PF18823"/>
    </source>
</evidence>